<dbReference type="PROSITE" id="PS51257">
    <property type="entry name" value="PROKAR_LIPOPROTEIN"/>
    <property type="match status" value="1"/>
</dbReference>
<feature type="signal peptide" evidence="2">
    <location>
        <begin position="1"/>
        <end position="31"/>
    </location>
</feature>
<dbReference type="AlphaFoldDB" id="A0A5P9Q5Z3"/>
<feature type="chain" id="PRO_5024884132" evidence="2">
    <location>
        <begin position="32"/>
        <end position="178"/>
    </location>
</feature>
<accession>A0A5P9Q5Z3</accession>
<keyword evidence="4" id="KW-1185">Reference proteome</keyword>
<dbReference type="Proteomes" id="UP000326702">
    <property type="component" value="Chromosome"/>
</dbReference>
<feature type="region of interest" description="Disordered" evidence="1">
    <location>
        <begin position="28"/>
        <end position="95"/>
    </location>
</feature>
<evidence type="ECO:0000256" key="1">
    <source>
        <dbReference type="SAM" id="MobiDB-lite"/>
    </source>
</evidence>
<reference evidence="3 4" key="1">
    <citation type="submission" date="2019-10" db="EMBL/GenBank/DDBJ databases">
        <title>Genome sequence of Luteimicrobium xylanilyticum HY-24.</title>
        <authorList>
            <person name="Kim D.Y."/>
            <person name="Park H.-Y."/>
        </authorList>
    </citation>
    <scope>NUCLEOTIDE SEQUENCE [LARGE SCALE GENOMIC DNA]</scope>
    <source>
        <strain evidence="3 4">HY-24</strain>
    </source>
</reference>
<proteinExistence type="predicted"/>
<gene>
    <name evidence="3" type="ORF">KDY119_00173</name>
</gene>
<dbReference type="RefSeq" id="WP_148284306.1">
    <property type="nucleotide sequence ID" value="NZ_BAABIH010000013.1"/>
</dbReference>
<organism evidence="3 4">
    <name type="scientific">Luteimicrobium xylanilyticum</name>
    <dbReference type="NCBI Taxonomy" id="1133546"/>
    <lineage>
        <taxon>Bacteria</taxon>
        <taxon>Bacillati</taxon>
        <taxon>Actinomycetota</taxon>
        <taxon>Actinomycetes</taxon>
        <taxon>Micrococcales</taxon>
        <taxon>Luteimicrobium</taxon>
    </lineage>
</organism>
<dbReference type="EMBL" id="CP045529">
    <property type="protein sequence ID" value="QFU96686.1"/>
    <property type="molecule type" value="Genomic_DNA"/>
</dbReference>
<keyword evidence="2" id="KW-0732">Signal</keyword>
<feature type="compositionally biased region" description="Low complexity" evidence="1">
    <location>
        <begin position="28"/>
        <end position="42"/>
    </location>
</feature>
<dbReference type="KEGG" id="lxl:KDY119_00173"/>
<dbReference type="OrthoDB" id="5148852at2"/>
<protein>
    <submittedName>
        <fullName evidence="3">Uncharacterized protein</fullName>
    </submittedName>
</protein>
<evidence type="ECO:0000313" key="4">
    <source>
        <dbReference type="Proteomes" id="UP000326702"/>
    </source>
</evidence>
<sequence>MSRALALGGACVVVGVLAVSGCAIKSDAAGAAPSPPASDTATQHATPSAPDQGTGGLTGPAPTSSSGVSADARCTDGKPVTIDGDQVGGFEGWWNSTPADADGNYADPSTWEPQMVEHPATAEVATDTGVALEVCDRGTGFDTAGYRAPKDHHGWPRHSVVLLDARTGKLLETLHAAG</sequence>
<evidence type="ECO:0000313" key="3">
    <source>
        <dbReference type="EMBL" id="QFU96686.1"/>
    </source>
</evidence>
<name>A0A5P9Q5Z3_9MICO</name>
<evidence type="ECO:0000256" key="2">
    <source>
        <dbReference type="SAM" id="SignalP"/>
    </source>
</evidence>